<gene>
    <name evidence="2" type="ordered locus">ESA_01732</name>
</gene>
<dbReference type="AlphaFoldDB" id="A7MEJ7"/>
<keyword evidence="1" id="KW-1133">Transmembrane helix</keyword>
<dbReference type="EMBL" id="CP000783">
    <property type="protein sequence ID" value="ABU76986.1"/>
    <property type="molecule type" value="Genomic_DNA"/>
</dbReference>
<name>A7MEJ7_CROS8</name>
<keyword evidence="3" id="KW-1185">Reference proteome</keyword>
<organism evidence="2 3">
    <name type="scientific">Cronobacter sakazakii (strain ATCC BAA-894)</name>
    <name type="common">Enterobacter sakazakii</name>
    <dbReference type="NCBI Taxonomy" id="290339"/>
    <lineage>
        <taxon>Bacteria</taxon>
        <taxon>Pseudomonadati</taxon>
        <taxon>Pseudomonadota</taxon>
        <taxon>Gammaproteobacteria</taxon>
        <taxon>Enterobacterales</taxon>
        <taxon>Enterobacteriaceae</taxon>
        <taxon>Cronobacter</taxon>
    </lineage>
</organism>
<evidence type="ECO:0000256" key="1">
    <source>
        <dbReference type="SAM" id="Phobius"/>
    </source>
</evidence>
<evidence type="ECO:0000313" key="2">
    <source>
        <dbReference type="EMBL" id="ABU76986.1"/>
    </source>
</evidence>
<dbReference type="Proteomes" id="UP000000260">
    <property type="component" value="Chromosome"/>
</dbReference>
<protein>
    <submittedName>
        <fullName evidence="2">Uncharacterized protein</fullName>
    </submittedName>
</protein>
<sequence length="85" mass="10386">MCTFRYTPILITYGRPPRRAVIVSSRPAVFFRRFCQACALRHARRRLRRTRGLRFRRPDMIRRYQFEIILTLLLLCGALSIFFYW</sequence>
<dbReference type="KEGG" id="esa:ESA_01732"/>
<accession>A7MEJ7</accession>
<dbReference type="HOGENOM" id="CLU_2507094_0_0_6"/>
<feature type="transmembrane region" description="Helical" evidence="1">
    <location>
        <begin position="64"/>
        <end position="84"/>
    </location>
</feature>
<evidence type="ECO:0000313" key="3">
    <source>
        <dbReference type="Proteomes" id="UP000000260"/>
    </source>
</evidence>
<reference evidence="2 3" key="1">
    <citation type="journal article" date="2010" name="PLoS ONE">
        <title>Genome sequence of Cronobacter sakazakii BAA-894 and comparative genomic hybridization analysis with other Cronobacter species.</title>
        <authorList>
            <person name="Kucerova E."/>
            <person name="Clifton S.W."/>
            <person name="Xia X.Q."/>
            <person name="Long F."/>
            <person name="Porwollik S."/>
            <person name="Fulton L."/>
            <person name="Fronick C."/>
            <person name="Minx P."/>
            <person name="Kyung K."/>
            <person name="Warren W."/>
            <person name="Fulton R."/>
            <person name="Feng D."/>
            <person name="Wollam A."/>
            <person name="Shah N."/>
            <person name="Bhonagiri V."/>
            <person name="Nash W.E."/>
            <person name="Hallsworth-Pepin K."/>
            <person name="Wilson R.K."/>
            <person name="McClelland M."/>
            <person name="Forsythe S.J."/>
        </authorList>
    </citation>
    <scope>NUCLEOTIDE SEQUENCE [LARGE SCALE GENOMIC DNA]</scope>
    <source>
        <strain evidence="2 3">ATCC BAA-894</strain>
    </source>
</reference>
<keyword evidence="1" id="KW-0472">Membrane</keyword>
<proteinExistence type="predicted"/>
<keyword evidence="1" id="KW-0812">Transmembrane</keyword>